<keyword evidence="1" id="KW-0560">Oxidoreductase</keyword>
<dbReference type="EMBL" id="JAENHL010000006">
    <property type="protein sequence ID" value="MBK1866876.1"/>
    <property type="molecule type" value="Genomic_DNA"/>
</dbReference>
<keyword evidence="2" id="KW-1185">Reference proteome</keyword>
<dbReference type="Proteomes" id="UP000616151">
    <property type="component" value="Unassembled WGS sequence"/>
</dbReference>
<accession>A0ACC5R2J4</accession>
<name>A0ACC5R2J4_9HYPH</name>
<reference evidence="1" key="1">
    <citation type="submission" date="2021-01" db="EMBL/GenBank/DDBJ databases">
        <authorList>
            <person name="Sun Q."/>
        </authorList>
    </citation>
    <scope>NUCLEOTIDE SEQUENCE</scope>
    <source>
        <strain evidence="1">YIM B02566</strain>
    </source>
</reference>
<gene>
    <name evidence="1" type="ORF">JHL16_10965</name>
</gene>
<evidence type="ECO:0000313" key="1">
    <source>
        <dbReference type="EMBL" id="MBK1866876.1"/>
    </source>
</evidence>
<organism evidence="1 2">
    <name type="scientific">Taklimakanibacter albus</name>
    <dbReference type="NCBI Taxonomy" id="2800327"/>
    <lineage>
        <taxon>Bacteria</taxon>
        <taxon>Pseudomonadati</taxon>
        <taxon>Pseudomonadota</taxon>
        <taxon>Alphaproteobacteria</taxon>
        <taxon>Hyphomicrobiales</taxon>
        <taxon>Aestuariivirgaceae</taxon>
        <taxon>Taklimakanibacter</taxon>
    </lineage>
</organism>
<protein>
    <submittedName>
        <fullName evidence="1">FAD-dependent monooxygenase</fullName>
    </submittedName>
</protein>
<proteinExistence type="predicted"/>
<keyword evidence="1" id="KW-0503">Monooxygenase</keyword>
<evidence type="ECO:0000313" key="2">
    <source>
        <dbReference type="Proteomes" id="UP000616151"/>
    </source>
</evidence>
<comment type="caution">
    <text evidence="1">The sequence shown here is derived from an EMBL/GenBank/DDBJ whole genome shotgun (WGS) entry which is preliminary data.</text>
</comment>
<sequence>MSKPVEFDVIVAGAGPAGLAAACLAATRGFAVALITGPRETRPDPRTVALMMPSLAVLEACGLWPGDLREQTAPLRKLRLVDDTGAAFAAPNLVFSAREAGLDAFGWNIPLALLKPRLAARAGELGVRLYEASVAGYSADAEAAIVTLDNGDTLTARLVLAADGRNSALRQAVGIEMISWSYDQTAIAVSFNHSQPHHDVSSEYHKQAGPFTTVPLPGRRSSLVWMERPQRAETLMQLDDKALAAEIQASSHGELGLISEIGPRRAFPMSGARASNFARNRVMLIGEAAHTVPPIGAQGLNMSFRDADDAIVLATQARGEGEDIGAAKLLTDYDIKRQRDVRPRQTVIDLMNRSLLSAYLPLEAGRAASLATLASFGPLRRFAMNIGLGGSSRAG</sequence>